<evidence type="ECO:0000313" key="3">
    <source>
        <dbReference type="Proteomes" id="UP000003922"/>
    </source>
</evidence>
<evidence type="ECO:0000313" key="2">
    <source>
        <dbReference type="EMBL" id="EAM52936.1"/>
    </source>
</evidence>
<dbReference type="AlphaFoldDB" id="Q4CAK0"/>
<dbReference type="RefSeq" id="WP_007303253.1">
    <property type="nucleotide sequence ID" value="NZ_AADV02000001.1"/>
</dbReference>
<comment type="caution">
    <text evidence="2">The sequence shown here is derived from an EMBL/GenBank/DDBJ whole genome shotgun (WGS) entry which is preliminary data.</text>
</comment>
<sequence>MEQSTNQGTTANHTALLGRIALRTSQIPWQFWAIALIIVSGTVGFAATSMLLRLPKSPQCVRIFWPIASASKRIYCAQVEAEQGTVDSFLRAINLVEALPSDHPLRNEINRNVEEWAVAILDIAENEFQRGKLEGAIETARRVPENVQVYGLIEERIEKWRSIWGEGEEIFAKVEEELRKSNWNFAFREAVNLLSVSNKYWATTRYDETVNKIQLAQEESRRLDDAYRILRRGGIDNWLKAIADAEEISSESYAYQEAQNLIADAKEKISDHIDGLIDARRWSSLSDVVNQLPDSLALSEEIADWRTMASAGLDAQTGTVENLEIAILGLEEIDEDRPLYQEAQDLISRFKLEVQDVTNLQEARNLASGGSIDDLNAAIATAEMVPSRNPRYQEARQEITQWTTTIQLREDQPILDQARSSAAGGSLSDLRQAIAQAQSIGSGRTLHNEAQKEIRKWRVTIQRKEDQPILNQAIALGAGKDYDAAISAARQIGSGRVLYQEAQNNINKWQREIRAQKNLQEAYLIAQPQTPQSLVSAISVVRKIPSSTDVSYRAKQALDRWSFQLLSMAQRMANRSLLPEAVKLAKMIPRDSAAYGSAQTQIKAWNKSLRPAKPQIPPSLVPENQFVPILDTEGSDNTP</sequence>
<accession>Q4CAK0</accession>
<feature type="transmembrane region" description="Helical" evidence="1">
    <location>
        <begin position="29"/>
        <end position="52"/>
    </location>
</feature>
<reference evidence="2" key="2">
    <citation type="submission" date="2005-06" db="EMBL/GenBank/DDBJ databases">
        <title>Sequencing of the draft genome and assembly of Crocosphaera watsonii WH 8501.</title>
        <authorList>
            <consortium name="US DOE Joint Genome Institute (JGI-PGF)"/>
            <person name="Copeland A."/>
            <person name="Lucas S."/>
            <person name="Lapidus A."/>
            <person name="Barry K."/>
            <person name="Detter C."/>
            <person name="Glavina T."/>
            <person name="Hammon N."/>
            <person name="Israni S."/>
            <person name="Pitluck S."/>
            <person name="Richardson P."/>
        </authorList>
    </citation>
    <scope>NUCLEOTIDE SEQUENCE [LARGE SCALE GENOMIC DNA]</scope>
    <source>
        <strain evidence="2">WH 8501</strain>
    </source>
</reference>
<protein>
    <recommendedName>
        <fullName evidence="4">Chromosome segregation ATPases</fullName>
    </recommendedName>
</protein>
<gene>
    <name evidence="2" type="ORF">CwatDRAFT_6642</name>
</gene>
<evidence type="ECO:0008006" key="4">
    <source>
        <dbReference type="Google" id="ProtNLM"/>
    </source>
</evidence>
<organism evidence="2 3">
    <name type="scientific">Crocosphaera watsonii WH 8501</name>
    <dbReference type="NCBI Taxonomy" id="165597"/>
    <lineage>
        <taxon>Bacteria</taxon>
        <taxon>Bacillati</taxon>
        <taxon>Cyanobacteriota</taxon>
        <taxon>Cyanophyceae</taxon>
        <taxon>Oscillatoriophycideae</taxon>
        <taxon>Chroococcales</taxon>
        <taxon>Aphanothecaceae</taxon>
        <taxon>Crocosphaera</taxon>
    </lineage>
</organism>
<keyword evidence="1" id="KW-0812">Transmembrane</keyword>
<evidence type="ECO:0000256" key="1">
    <source>
        <dbReference type="SAM" id="Phobius"/>
    </source>
</evidence>
<reference evidence="2" key="1">
    <citation type="submission" date="2004-02" db="EMBL/GenBank/DDBJ databases">
        <authorList>
            <consortium name="DOE Joint Genome Institute"/>
        </authorList>
    </citation>
    <scope>NUCLEOTIDE SEQUENCE [LARGE SCALE GENOMIC DNA]</scope>
    <source>
        <strain evidence="2">WH 8501</strain>
    </source>
</reference>
<dbReference type="KEGG" id="cwa:CwatDRAFT_6642"/>
<dbReference type="Proteomes" id="UP000003922">
    <property type="component" value="Unassembled WGS sequence"/>
</dbReference>
<proteinExistence type="predicted"/>
<dbReference type="OrthoDB" id="503367at2"/>
<dbReference type="EMBL" id="AADV02000001">
    <property type="protein sequence ID" value="EAM52936.1"/>
    <property type="molecule type" value="Genomic_DNA"/>
</dbReference>
<keyword evidence="1" id="KW-0472">Membrane</keyword>
<reference evidence="2" key="3">
    <citation type="submission" date="2016-12" db="EMBL/GenBank/DDBJ databases">
        <title>Annotation of the draft genome assembly of Crocosphaera watsonii WH 8501.</title>
        <authorList>
            <consortium name="US DOE Joint Genome Institute (JGI-ORNL)"/>
            <person name="Larimer F."/>
            <person name="Land M."/>
        </authorList>
    </citation>
    <scope>NUCLEOTIDE SEQUENCE</scope>
    <source>
        <strain evidence="2">WH 8501</strain>
    </source>
</reference>
<keyword evidence="1" id="KW-1133">Transmembrane helix</keyword>
<keyword evidence="3" id="KW-1185">Reference proteome</keyword>
<name>Q4CAK0_CROWT</name>